<dbReference type="Proteomes" id="UP000005408">
    <property type="component" value="Unassembled WGS sequence"/>
</dbReference>
<keyword evidence="2" id="KW-0812">Transmembrane</keyword>
<evidence type="ECO:0000256" key="2">
    <source>
        <dbReference type="SAM" id="Phobius"/>
    </source>
</evidence>
<organism evidence="3 4">
    <name type="scientific">Magallana gigas</name>
    <name type="common">Pacific oyster</name>
    <name type="synonym">Crassostrea gigas</name>
    <dbReference type="NCBI Taxonomy" id="29159"/>
    <lineage>
        <taxon>Eukaryota</taxon>
        <taxon>Metazoa</taxon>
        <taxon>Spiralia</taxon>
        <taxon>Lophotrochozoa</taxon>
        <taxon>Mollusca</taxon>
        <taxon>Bivalvia</taxon>
        <taxon>Autobranchia</taxon>
        <taxon>Pteriomorphia</taxon>
        <taxon>Ostreida</taxon>
        <taxon>Ostreoidea</taxon>
        <taxon>Ostreidae</taxon>
        <taxon>Magallana</taxon>
    </lineage>
</organism>
<feature type="transmembrane region" description="Helical" evidence="2">
    <location>
        <begin position="85"/>
        <end position="107"/>
    </location>
</feature>
<keyword evidence="4" id="KW-1185">Reference proteome</keyword>
<evidence type="ECO:0000313" key="4">
    <source>
        <dbReference type="Proteomes" id="UP000005408"/>
    </source>
</evidence>
<name>A0A8W8LZN3_MAGGI</name>
<evidence type="ECO:0000313" key="3">
    <source>
        <dbReference type="EnsemblMetazoa" id="G30885.1:cds"/>
    </source>
</evidence>
<feature type="compositionally biased region" description="Polar residues" evidence="1">
    <location>
        <begin position="154"/>
        <end position="174"/>
    </location>
</feature>
<keyword evidence="2" id="KW-1133">Transmembrane helix</keyword>
<sequence length="301" mass="33931">MELLHIIAIVTLQGFIDAKRCYFLTKTYKDIKYDWYSSKIIFQYKSMISSVNCEDGNICCRTTGRTCCSDPSVSKDEDIFFSTEFTLGTAFGVCILVSVCVTCCIVYSRRRKNQRRNTAVRVVQPAVACSSQNGTIIVRTPFEDKYSGEKTLSHKPQLSSQLHGASGTQGSFQHGTPEDVVSSGEGARLSQTTDLPPSYDDVMSQTYLITNDGKNHMRKREYSCVCCKKRTNQRDRRRVTAAQRLVLQKWTVGDVSEDEVLCSLCRVKENEDMRNTLRRGRKILNLLPTLTGHPLLICSSP</sequence>
<proteinExistence type="predicted"/>
<keyword evidence="2" id="KW-0472">Membrane</keyword>
<reference evidence="3" key="1">
    <citation type="submission" date="2022-08" db="UniProtKB">
        <authorList>
            <consortium name="EnsemblMetazoa"/>
        </authorList>
    </citation>
    <scope>IDENTIFICATION</scope>
    <source>
        <strain evidence="3">05x7-T-G4-1.051#20</strain>
    </source>
</reference>
<dbReference type="EnsemblMetazoa" id="G30885.1">
    <property type="protein sequence ID" value="G30885.1:cds"/>
    <property type="gene ID" value="G30885"/>
</dbReference>
<evidence type="ECO:0000256" key="1">
    <source>
        <dbReference type="SAM" id="MobiDB-lite"/>
    </source>
</evidence>
<protein>
    <submittedName>
        <fullName evidence="3">Uncharacterized protein</fullName>
    </submittedName>
</protein>
<dbReference type="AlphaFoldDB" id="A0A8W8LZN3"/>
<feature type="region of interest" description="Disordered" evidence="1">
    <location>
        <begin position="147"/>
        <end position="199"/>
    </location>
</feature>
<accession>A0A8W8LZN3</accession>